<dbReference type="Proteomes" id="UP001235939">
    <property type="component" value="Chromosome 20"/>
</dbReference>
<accession>A0ABY6LKI8</accession>
<name>A0ABY6LKI8_9ARAC</name>
<organism evidence="1 2">
    <name type="scientific">Cordylochernes scorpioides</name>
    <dbReference type="NCBI Taxonomy" id="51811"/>
    <lineage>
        <taxon>Eukaryota</taxon>
        <taxon>Metazoa</taxon>
        <taxon>Ecdysozoa</taxon>
        <taxon>Arthropoda</taxon>
        <taxon>Chelicerata</taxon>
        <taxon>Arachnida</taxon>
        <taxon>Pseudoscorpiones</taxon>
        <taxon>Cheliferoidea</taxon>
        <taxon>Chernetidae</taxon>
        <taxon>Cordylochernes</taxon>
    </lineage>
</organism>
<proteinExistence type="predicted"/>
<gene>
    <name evidence="1" type="ORF">LAZ67_20002117</name>
</gene>
<evidence type="ECO:0000313" key="2">
    <source>
        <dbReference type="Proteomes" id="UP001235939"/>
    </source>
</evidence>
<evidence type="ECO:0000313" key="1">
    <source>
        <dbReference type="EMBL" id="UYV81719.1"/>
    </source>
</evidence>
<sequence>MVGRSRRLLLLNHSVIRPCLCLHGRGIRSPAVDPFTWQVFRHRRHRPEGLITVWILRDLNISKEFPKDLVSSSIEALADLIDQVDLIDADTFFDVALEHTMPTYTDDSVSAITGVQRRCFLLEHMKSRFSRIICSDKAIGKEVADVISVELYEWDQLFLADILRGWD</sequence>
<dbReference type="EMBL" id="CP092882">
    <property type="protein sequence ID" value="UYV81719.1"/>
    <property type="molecule type" value="Genomic_DNA"/>
</dbReference>
<keyword evidence="2" id="KW-1185">Reference proteome</keyword>
<protein>
    <submittedName>
        <fullName evidence="1">Uncharacterized protein</fullName>
    </submittedName>
</protein>
<reference evidence="1 2" key="1">
    <citation type="submission" date="2022-01" db="EMBL/GenBank/DDBJ databases">
        <title>A chromosomal length assembly of Cordylochernes scorpioides.</title>
        <authorList>
            <person name="Zeh D."/>
            <person name="Zeh J."/>
        </authorList>
    </citation>
    <scope>NUCLEOTIDE SEQUENCE [LARGE SCALE GENOMIC DNA]</scope>
    <source>
        <strain evidence="1">IN4F17</strain>
        <tissue evidence="1">Whole Body</tissue>
    </source>
</reference>